<feature type="transmembrane region" description="Helical" evidence="7">
    <location>
        <begin position="237"/>
        <end position="254"/>
    </location>
</feature>
<dbReference type="RefSeq" id="WP_224827462.1">
    <property type="nucleotide sequence ID" value="NZ_JAIVEF010000001.1"/>
</dbReference>
<keyword evidence="5 7" id="KW-1133">Transmembrane helix</keyword>
<feature type="transmembrane region" description="Helical" evidence="7">
    <location>
        <begin position="266"/>
        <end position="284"/>
    </location>
</feature>
<accession>A0ABD5QGM9</accession>
<dbReference type="AlphaFoldDB" id="A0ABD5QGM9"/>
<keyword evidence="3" id="KW-0813">Transport</keyword>
<dbReference type="EMBL" id="JBHSJG010000036">
    <property type="protein sequence ID" value="MFC4988740.1"/>
    <property type="molecule type" value="Genomic_DNA"/>
</dbReference>
<dbReference type="Gene3D" id="1.20.1250.20">
    <property type="entry name" value="MFS general substrate transporter like domains"/>
    <property type="match status" value="1"/>
</dbReference>
<dbReference type="InterPro" id="IPR036259">
    <property type="entry name" value="MFS_trans_sf"/>
</dbReference>
<keyword evidence="4 7" id="KW-0812">Transmembrane</keyword>
<feature type="transmembrane region" description="Helical" evidence="7">
    <location>
        <begin position="73"/>
        <end position="90"/>
    </location>
</feature>
<dbReference type="PROSITE" id="PS50850">
    <property type="entry name" value="MFS"/>
    <property type="match status" value="1"/>
</dbReference>
<evidence type="ECO:0000256" key="2">
    <source>
        <dbReference type="ARBA" id="ARBA00008335"/>
    </source>
</evidence>
<evidence type="ECO:0000313" key="10">
    <source>
        <dbReference type="Proteomes" id="UP001595925"/>
    </source>
</evidence>
<dbReference type="InterPro" id="IPR020846">
    <property type="entry name" value="MFS_dom"/>
</dbReference>
<dbReference type="PANTHER" id="PTHR23514:SF3">
    <property type="entry name" value="BYPASS OF STOP CODON PROTEIN 6"/>
    <property type="match status" value="1"/>
</dbReference>
<feature type="transmembrane region" description="Helical" evidence="7">
    <location>
        <begin position="43"/>
        <end position="66"/>
    </location>
</feature>
<feature type="transmembrane region" description="Helical" evidence="7">
    <location>
        <begin position="324"/>
        <end position="346"/>
    </location>
</feature>
<feature type="transmembrane region" description="Helical" evidence="7">
    <location>
        <begin position="290"/>
        <end position="312"/>
    </location>
</feature>
<evidence type="ECO:0000259" key="8">
    <source>
        <dbReference type="PROSITE" id="PS50850"/>
    </source>
</evidence>
<evidence type="ECO:0000256" key="6">
    <source>
        <dbReference type="ARBA" id="ARBA00023136"/>
    </source>
</evidence>
<protein>
    <submittedName>
        <fullName evidence="9">MFS transporter</fullName>
    </submittedName>
</protein>
<dbReference type="InterPro" id="IPR051788">
    <property type="entry name" value="MFS_Transporter"/>
</dbReference>
<feature type="transmembrane region" description="Helical" evidence="7">
    <location>
        <begin position="135"/>
        <end position="154"/>
    </location>
</feature>
<comment type="similarity">
    <text evidence="2">Belongs to the major facilitator superfamily.</text>
</comment>
<comment type="caution">
    <text evidence="9">The sequence shown here is derived from an EMBL/GenBank/DDBJ whole genome shotgun (WGS) entry which is preliminary data.</text>
</comment>
<evidence type="ECO:0000313" key="9">
    <source>
        <dbReference type="EMBL" id="MFC4988740.1"/>
    </source>
</evidence>
<evidence type="ECO:0000256" key="7">
    <source>
        <dbReference type="SAM" id="Phobius"/>
    </source>
</evidence>
<evidence type="ECO:0000256" key="1">
    <source>
        <dbReference type="ARBA" id="ARBA00004127"/>
    </source>
</evidence>
<gene>
    <name evidence="9" type="ORF">ACFPFO_13400</name>
</gene>
<feature type="domain" description="Major facilitator superfamily (MFS) profile" evidence="8">
    <location>
        <begin position="1"/>
        <end position="378"/>
    </location>
</feature>
<dbReference type="Pfam" id="PF07690">
    <property type="entry name" value="MFS_1"/>
    <property type="match status" value="1"/>
</dbReference>
<evidence type="ECO:0000256" key="5">
    <source>
        <dbReference type="ARBA" id="ARBA00022989"/>
    </source>
</evidence>
<keyword evidence="10" id="KW-1185">Reference proteome</keyword>
<organism evidence="9 10">
    <name type="scientific">Saliphagus infecundisoli</name>
    <dbReference type="NCBI Taxonomy" id="1849069"/>
    <lineage>
        <taxon>Archaea</taxon>
        <taxon>Methanobacteriati</taxon>
        <taxon>Methanobacteriota</taxon>
        <taxon>Stenosarchaea group</taxon>
        <taxon>Halobacteria</taxon>
        <taxon>Halobacteriales</taxon>
        <taxon>Natrialbaceae</taxon>
        <taxon>Saliphagus</taxon>
    </lineage>
</organism>
<dbReference type="GO" id="GO:0012505">
    <property type="term" value="C:endomembrane system"/>
    <property type="evidence" value="ECO:0007669"/>
    <property type="project" value="UniProtKB-SubCell"/>
</dbReference>
<dbReference type="PANTHER" id="PTHR23514">
    <property type="entry name" value="BYPASS OF STOP CODON PROTEIN 6"/>
    <property type="match status" value="1"/>
</dbReference>
<evidence type="ECO:0000256" key="3">
    <source>
        <dbReference type="ARBA" id="ARBA00022448"/>
    </source>
</evidence>
<comment type="subcellular location">
    <subcellularLocation>
        <location evidence="1">Endomembrane system</location>
        <topology evidence="1">Multi-pass membrane protein</topology>
    </subcellularLocation>
</comment>
<reference evidence="9 10" key="1">
    <citation type="journal article" date="2019" name="Int. J. Syst. Evol. Microbiol.">
        <title>The Global Catalogue of Microorganisms (GCM) 10K type strain sequencing project: providing services to taxonomists for standard genome sequencing and annotation.</title>
        <authorList>
            <consortium name="The Broad Institute Genomics Platform"/>
            <consortium name="The Broad Institute Genome Sequencing Center for Infectious Disease"/>
            <person name="Wu L."/>
            <person name="Ma J."/>
        </authorList>
    </citation>
    <scope>NUCLEOTIDE SEQUENCE [LARGE SCALE GENOMIC DNA]</scope>
    <source>
        <strain evidence="9 10">CGMCC 1.15824</strain>
    </source>
</reference>
<feature type="transmembrane region" description="Helical" evidence="7">
    <location>
        <begin position="160"/>
        <end position="177"/>
    </location>
</feature>
<keyword evidence="6 7" id="KW-0472">Membrane</keyword>
<dbReference type="Proteomes" id="UP001595925">
    <property type="component" value="Unassembled WGS sequence"/>
</dbReference>
<dbReference type="SUPFAM" id="SSF103473">
    <property type="entry name" value="MFS general substrate transporter"/>
    <property type="match status" value="1"/>
</dbReference>
<feature type="transmembrane region" description="Helical" evidence="7">
    <location>
        <begin position="352"/>
        <end position="375"/>
    </location>
</feature>
<sequence>MRDRRAWTVCIFCSVGVLGAFLQLRGALLPSFGESFAVSEGELGLIASAASAGTLVSVSAVGTAVSRIDVGRMLVVAGVGFVALLVALAFAPTYAVLLAGFGAAGLAQGSLHALDRPLLSHLYPDRRGRIYNLQDMAWAVGATLGPLLATAALVVRGWRLAFLVLACAFVPVVAAFGRLEAPGFETEEALAPRELASLLRTPTVGTMALLLVLLSLVEGGIFTWLPYYVGESLPRSVANLSLSLYLAAYVPGRYAFSRATERVDEIALVFASAALATAALVGFLSTSGYAMLGAVAVVGFLVAGMFPTLLAWATDHVPEYSGPVNAVAFVASGAGFAVFPAAMGGVAGRYTIGAAMALLAAAMAVFALVAAAVVLQDR</sequence>
<dbReference type="InterPro" id="IPR011701">
    <property type="entry name" value="MFS"/>
</dbReference>
<evidence type="ECO:0000256" key="4">
    <source>
        <dbReference type="ARBA" id="ARBA00022692"/>
    </source>
</evidence>
<proteinExistence type="inferred from homology"/>
<name>A0ABD5QGM9_9EURY</name>